<keyword evidence="1" id="KW-0808">Transferase</keyword>
<dbReference type="GO" id="GO:0016747">
    <property type="term" value="F:acyltransferase activity, transferring groups other than amino-acyl groups"/>
    <property type="evidence" value="ECO:0007669"/>
    <property type="project" value="InterPro"/>
</dbReference>
<dbReference type="RefSeq" id="WP_203816242.1">
    <property type="nucleotide sequence ID" value="NZ_BAAABP010000007.1"/>
</dbReference>
<reference evidence="4" key="1">
    <citation type="submission" date="2021-01" db="EMBL/GenBank/DDBJ databases">
        <title>Whole genome shotgun sequence of Actinoplanes ferrugineus NBRC 15555.</title>
        <authorList>
            <person name="Komaki H."/>
            <person name="Tamura T."/>
        </authorList>
    </citation>
    <scope>NUCLEOTIDE SEQUENCE</scope>
    <source>
        <strain evidence="4">NBRC 15555</strain>
    </source>
</reference>
<sequence length="185" mass="19578">MGVEFLVDPELDDDLKARIVALWVEVTNAGGAVGFVAPITAAEVWETAEAAFGGVTSGLDRLIVGVEDGALGALLFVVDNRFGLKDHWRVLKRVMVSPERQGRGLGAALMREAEALARAMGLAALHVTVRGGTGREDFYARLGYREVGRIPGAIRVAPGDDRDDILMWLELGAGTPKAAGLTTPG</sequence>
<evidence type="ECO:0000313" key="4">
    <source>
        <dbReference type="EMBL" id="GIE09634.1"/>
    </source>
</evidence>
<dbReference type="EMBL" id="BOMM01000010">
    <property type="protein sequence ID" value="GIE09634.1"/>
    <property type="molecule type" value="Genomic_DNA"/>
</dbReference>
<dbReference type="CDD" id="cd04301">
    <property type="entry name" value="NAT_SF"/>
    <property type="match status" value="1"/>
</dbReference>
<proteinExistence type="predicted"/>
<organism evidence="4 5">
    <name type="scientific">Paractinoplanes ferrugineus</name>
    <dbReference type="NCBI Taxonomy" id="113564"/>
    <lineage>
        <taxon>Bacteria</taxon>
        <taxon>Bacillati</taxon>
        <taxon>Actinomycetota</taxon>
        <taxon>Actinomycetes</taxon>
        <taxon>Micromonosporales</taxon>
        <taxon>Micromonosporaceae</taxon>
        <taxon>Paractinoplanes</taxon>
    </lineage>
</organism>
<dbReference type="InterPro" id="IPR016181">
    <property type="entry name" value="Acyl_CoA_acyltransferase"/>
</dbReference>
<dbReference type="PANTHER" id="PTHR43420">
    <property type="entry name" value="ACETYLTRANSFERASE"/>
    <property type="match status" value="1"/>
</dbReference>
<dbReference type="PANTHER" id="PTHR43420:SF47">
    <property type="entry name" value="N-ACETYLTRANSFERASE DOMAIN-CONTAINING PROTEIN"/>
    <property type="match status" value="1"/>
</dbReference>
<comment type="caution">
    <text evidence="4">The sequence shown here is derived from an EMBL/GenBank/DDBJ whole genome shotgun (WGS) entry which is preliminary data.</text>
</comment>
<protein>
    <submittedName>
        <fullName evidence="4">N-acetyltransferase</fullName>
    </submittedName>
</protein>
<keyword evidence="2" id="KW-0012">Acyltransferase</keyword>
<gene>
    <name evidence="4" type="ORF">Afe05nite_14740</name>
</gene>
<accession>A0A919MCM4</accession>
<evidence type="ECO:0000313" key="5">
    <source>
        <dbReference type="Proteomes" id="UP000598174"/>
    </source>
</evidence>
<name>A0A919MCM4_9ACTN</name>
<dbReference type="InterPro" id="IPR050680">
    <property type="entry name" value="YpeA/RimI_acetyltransf"/>
</dbReference>
<dbReference type="SUPFAM" id="SSF55729">
    <property type="entry name" value="Acyl-CoA N-acyltransferases (Nat)"/>
    <property type="match status" value="1"/>
</dbReference>
<evidence type="ECO:0000259" key="3">
    <source>
        <dbReference type="PROSITE" id="PS51186"/>
    </source>
</evidence>
<dbReference type="Pfam" id="PF00583">
    <property type="entry name" value="Acetyltransf_1"/>
    <property type="match status" value="1"/>
</dbReference>
<dbReference type="Proteomes" id="UP000598174">
    <property type="component" value="Unassembled WGS sequence"/>
</dbReference>
<dbReference type="Gene3D" id="3.40.630.30">
    <property type="match status" value="1"/>
</dbReference>
<dbReference type="AlphaFoldDB" id="A0A919MCM4"/>
<feature type="domain" description="N-acetyltransferase" evidence="3">
    <location>
        <begin position="6"/>
        <end position="172"/>
    </location>
</feature>
<dbReference type="PROSITE" id="PS51186">
    <property type="entry name" value="GNAT"/>
    <property type="match status" value="1"/>
</dbReference>
<keyword evidence="5" id="KW-1185">Reference proteome</keyword>
<evidence type="ECO:0000256" key="1">
    <source>
        <dbReference type="ARBA" id="ARBA00022679"/>
    </source>
</evidence>
<evidence type="ECO:0000256" key="2">
    <source>
        <dbReference type="ARBA" id="ARBA00023315"/>
    </source>
</evidence>
<dbReference type="InterPro" id="IPR000182">
    <property type="entry name" value="GNAT_dom"/>
</dbReference>